<dbReference type="EMBL" id="JAEHOD010000045">
    <property type="protein sequence ID" value="KAG2437685.1"/>
    <property type="molecule type" value="Genomic_DNA"/>
</dbReference>
<comment type="caution">
    <text evidence="2">The sequence shown here is derived from an EMBL/GenBank/DDBJ whole genome shotgun (WGS) entry which is preliminary data.</text>
</comment>
<name>A0A835TF93_9CHLO</name>
<feature type="chain" id="PRO_5032874969" evidence="1">
    <location>
        <begin position="28"/>
        <end position="87"/>
    </location>
</feature>
<organism evidence="2 3">
    <name type="scientific">Chlamydomonas schloesseri</name>
    <dbReference type="NCBI Taxonomy" id="2026947"/>
    <lineage>
        <taxon>Eukaryota</taxon>
        <taxon>Viridiplantae</taxon>
        <taxon>Chlorophyta</taxon>
        <taxon>core chlorophytes</taxon>
        <taxon>Chlorophyceae</taxon>
        <taxon>CS clade</taxon>
        <taxon>Chlamydomonadales</taxon>
        <taxon>Chlamydomonadaceae</taxon>
        <taxon>Chlamydomonas</taxon>
    </lineage>
</organism>
<sequence length="87" mass="9461">MSGITKCFRVPRSALALCCLLPWRTHAQSIAVSGYTFYQGKDFSGQIWAGADVNNFAINKLGNETTAQYYVRLAGACNAKCNCGAFK</sequence>
<keyword evidence="1" id="KW-0732">Signal</keyword>
<evidence type="ECO:0000313" key="2">
    <source>
        <dbReference type="EMBL" id="KAG2437685.1"/>
    </source>
</evidence>
<proteinExistence type="predicted"/>
<dbReference type="AlphaFoldDB" id="A0A835TF93"/>
<accession>A0A835TF93</accession>
<dbReference type="Proteomes" id="UP000613740">
    <property type="component" value="Unassembled WGS sequence"/>
</dbReference>
<evidence type="ECO:0000256" key="1">
    <source>
        <dbReference type="SAM" id="SignalP"/>
    </source>
</evidence>
<reference evidence="2" key="1">
    <citation type="journal article" date="2020" name="bioRxiv">
        <title>Comparative genomics of Chlamydomonas.</title>
        <authorList>
            <person name="Craig R.J."/>
            <person name="Hasan A.R."/>
            <person name="Ness R.W."/>
            <person name="Keightley P.D."/>
        </authorList>
    </citation>
    <scope>NUCLEOTIDE SEQUENCE</scope>
    <source>
        <strain evidence="2">CCAP 11/173</strain>
    </source>
</reference>
<dbReference type="OrthoDB" id="10474106at2759"/>
<feature type="signal peptide" evidence="1">
    <location>
        <begin position="1"/>
        <end position="27"/>
    </location>
</feature>
<keyword evidence="3" id="KW-1185">Reference proteome</keyword>
<protein>
    <submittedName>
        <fullName evidence="2">Uncharacterized protein</fullName>
    </submittedName>
</protein>
<evidence type="ECO:0000313" key="3">
    <source>
        <dbReference type="Proteomes" id="UP000613740"/>
    </source>
</evidence>
<gene>
    <name evidence="2" type="ORF">HYH02_011064</name>
</gene>